<name>A0ABU5JAT5_9ACTN</name>
<sequence>MDQFDAIADLGRALGMNEATARQFAIGRDGTEGTARRRWSTREAQPQPAAADPARAQAEAAQAAIDAEMAVLGRTREQASEHVRAMVRDAGARRGVAYATQLATEYARALRSPES</sequence>
<comment type="caution">
    <text evidence="2">The sequence shown here is derived from an EMBL/GenBank/DDBJ whole genome shotgun (WGS) entry which is preliminary data.</text>
</comment>
<accession>A0ABU5JAT5</accession>
<dbReference type="RefSeq" id="WP_322439977.1">
    <property type="nucleotide sequence ID" value="NZ_JAXOTQ010000009.1"/>
</dbReference>
<evidence type="ECO:0000256" key="1">
    <source>
        <dbReference type="SAM" id="MobiDB-lite"/>
    </source>
</evidence>
<dbReference type="EMBL" id="JAXOTQ010000009">
    <property type="protein sequence ID" value="MDZ5489686.1"/>
    <property type="molecule type" value="Genomic_DNA"/>
</dbReference>
<dbReference type="Proteomes" id="UP001290101">
    <property type="component" value="Unassembled WGS sequence"/>
</dbReference>
<feature type="region of interest" description="Disordered" evidence="1">
    <location>
        <begin position="21"/>
        <end position="53"/>
    </location>
</feature>
<keyword evidence="3" id="KW-1185">Reference proteome</keyword>
<reference evidence="2 3" key="1">
    <citation type="submission" date="2023-12" db="EMBL/GenBank/DDBJ databases">
        <title>Micromonospora sp. nov., isolated from Atacama Desert.</title>
        <authorList>
            <person name="Carro L."/>
            <person name="Golinska P."/>
            <person name="Klenk H.-P."/>
            <person name="Goodfellow M."/>
        </authorList>
    </citation>
    <scope>NUCLEOTIDE SEQUENCE [LARGE SCALE GENOMIC DNA]</scope>
    <source>
        <strain evidence="2 3">4G53</strain>
    </source>
</reference>
<gene>
    <name evidence="2" type="ORF">U2F25_09440</name>
</gene>
<evidence type="ECO:0000313" key="2">
    <source>
        <dbReference type="EMBL" id="MDZ5489686.1"/>
    </source>
</evidence>
<evidence type="ECO:0000313" key="3">
    <source>
        <dbReference type="Proteomes" id="UP001290101"/>
    </source>
</evidence>
<protein>
    <submittedName>
        <fullName evidence="2">Uncharacterized protein</fullName>
    </submittedName>
</protein>
<proteinExistence type="predicted"/>
<organism evidence="2 3">
    <name type="scientific">Micromonospora sicca</name>
    <dbReference type="NCBI Taxonomy" id="2202420"/>
    <lineage>
        <taxon>Bacteria</taxon>
        <taxon>Bacillati</taxon>
        <taxon>Actinomycetota</taxon>
        <taxon>Actinomycetes</taxon>
        <taxon>Micromonosporales</taxon>
        <taxon>Micromonosporaceae</taxon>
        <taxon>Micromonospora</taxon>
    </lineage>
</organism>
<feature type="compositionally biased region" description="Low complexity" evidence="1">
    <location>
        <begin position="43"/>
        <end position="53"/>
    </location>
</feature>